<evidence type="ECO:0000313" key="2">
    <source>
        <dbReference type="EMBL" id="KAK9688038.1"/>
    </source>
</evidence>
<dbReference type="AlphaFoldDB" id="A0AAW1IEY3"/>
<protein>
    <submittedName>
        <fullName evidence="2">Uncharacterized protein</fullName>
    </submittedName>
</protein>
<feature type="region of interest" description="Disordered" evidence="1">
    <location>
        <begin position="102"/>
        <end position="165"/>
    </location>
</feature>
<proteinExistence type="predicted"/>
<dbReference type="EMBL" id="JASPKY010000610">
    <property type="protein sequence ID" value="KAK9688038.1"/>
    <property type="molecule type" value="Genomic_DNA"/>
</dbReference>
<comment type="caution">
    <text evidence="2">The sequence shown here is derived from an EMBL/GenBank/DDBJ whole genome shotgun (WGS) entry which is preliminary data.</text>
</comment>
<feature type="compositionally biased region" description="Low complexity" evidence="1">
    <location>
        <begin position="150"/>
        <end position="165"/>
    </location>
</feature>
<name>A0AAW1IEY3_POPJA</name>
<accession>A0AAW1IEY3</accession>
<feature type="compositionally biased region" description="Polar residues" evidence="1">
    <location>
        <begin position="102"/>
        <end position="119"/>
    </location>
</feature>
<gene>
    <name evidence="2" type="ORF">QE152_g35839</name>
</gene>
<feature type="compositionally biased region" description="Basic residues" evidence="1">
    <location>
        <begin position="127"/>
        <end position="136"/>
    </location>
</feature>
<organism evidence="2 3">
    <name type="scientific">Popillia japonica</name>
    <name type="common">Japanese beetle</name>
    <dbReference type="NCBI Taxonomy" id="7064"/>
    <lineage>
        <taxon>Eukaryota</taxon>
        <taxon>Metazoa</taxon>
        <taxon>Ecdysozoa</taxon>
        <taxon>Arthropoda</taxon>
        <taxon>Hexapoda</taxon>
        <taxon>Insecta</taxon>
        <taxon>Pterygota</taxon>
        <taxon>Neoptera</taxon>
        <taxon>Endopterygota</taxon>
        <taxon>Coleoptera</taxon>
        <taxon>Polyphaga</taxon>
        <taxon>Scarabaeiformia</taxon>
        <taxon>Scarabaeidae</taxon>
        <taxon>Rutelinae</taxon>
        <taxon>Popillia</taxon>
    </lineage>
</organism>
<reference evidence="2 3" key="1">
    <citation type="journal article" date="2024" name="BMC Genomics">
        <title>De novo assembly and annotation of Popillia japonica's genome with initial clues to its potential as an invasive pest.</title>
        <authorList>
            <person name="Cucini C."/>
            <person name="Boschi S."/>
            <person name="Funari R."/>
            <person name="Cardaioli E."/>
            <person name="Iannotti N."/>
            <person name="Marturano G."/>
            <person name="Paoli F."/>
            <person name="Bruttini M."/>
            <person name="Carapelli A."/>
            <person name="Frati F."/>
            <person name="Nardi F."/>
        </authorList>
    </citation>
    <scope>NUCLEOTIDE SEQUENCE [LARGE SCALE GENOMIC DNA]</scope>
    <source>
        <strain evidence="2">DMR45628</strain>
    </source>
</reference>
<feature type="compositionally biased region" description="Low complexity" evidence="1">
    <location>
        <begin position="23"/>
        <end position="38"/>
    </location>
</feature>
<evidence type="ECO:0000313" key="3">
    <source>
        <dbReference type="Proteomes" id="UP001458880"/>
    </source>
</evidence>
<feature type="region of interest" description="Disordered" evidence="1">
    <location>
        <begin position="23"/>
        <end position="50"/>
    </location>
</feature>
<sequence>MPLDVVPMEDMAAEQQIIMTPQLSPQQQQQVQQQQLVAAPPPGAQPPPPAGICAYPAAIIGAPGLPAYFSADHIRHFPVPPPNGGALIHQEHVIEVIRSRPSINEQQQYEQAGSSNWVPQPSPAQPIHHHVHHHLHQQQQQPPPPPPPAAAALGAPSQSQQQDYS</sequence>
<dbReference type="Proteomes" id="UP001458880">
    <property type="component" value="Unassembled WGS sequence"/>
</dbReference>
<feature type="compositionally biased region" description="Pro residues" evidence="1">
    <location>
        <begin position="39"/>
        <end position="50"/>
    </location>
</feature>
<evidence type="ECO:0000256" key="1">
    <source>
        <dbReference type="SAM" id="MobiDB-lite"/>
    </source>
</evidence>
<keyword evidence="3" id="KW-1185">Reference proteome</keyword>